<keyword evidence="3" id="KW-1185">Reference proteome</keyword>
<dbReference type="RefSeq" id="WP_132443616.1">
    <property type="nucleotide sequence ID" value="NZ_JBHSWA010000001.1"/>
</dbReference>
<proteinExistence type="predicted"/>
<reference evidence="2" key="1">
    <citation type="journal article" date="2014" name="Int. J. Syst. Evol. Microbiol.">
        <title>Complete genome of a new Firmicutes species belonging to the dominant human colonic microbiota ('Ruminococcus bicirculans') reveals two chromosomes and a selective capacity to utilize plant glucans.</title>
        <authorList>
            <consortium name="NISC Comparative Sequencing Program"/>
            <person name="Wegmann U."/>
            <person name="Louis P."/>
            <person name="Goesmann A."/>
            <person name="Henrissat B."/>
            <person name="Duncan S.H."/>
            <person name="Flint H.J."/>
        </authorList>
    </citation>
    <scope>NUCLEOTIDE SEQUENCE</scope>
    <source>
        <strain evidence="2">NBRC 113428</strain>
    </source>
</reference>
<dbReference type="EMBL" id="JBHSWA010000001">
    <property type="protein sequence ID" value="MFC6640416.1"/>
    <property type="molecule type" value="Genomic_DNA"/>
</dbReference>
<sequence length="358" mass="40482">MITETLRSMEKRMSWTNGRKMLALAGISPSVGWQRTIEKYSGDDKALPVGELQDALTEHNLCGDKFTKLYRFNEDARDRLYAFFTQCEVTESKATEAFPNTVSDDELDELGSDFEIVNVTSNEDGIGMVLSSVFTYTKRESIEFSVFDEPSEMRNKYEEVVGLKNVRTQLLHVIWLPHHRDYLEIRVDYPKGMKEVEAHGFHSILKRKVNDWGIVALERPINLFPAVRALYDDEDEGTVTEITFATPTSAIKNEKMLRRNRQYLDQRKEVYHLAGKKGLGDDAEIIVYKVTVEWPRPEEGIDYVPSVALSASGPSGNGPGNMPTISGASIANCIRAADYEFVIERLGEKAKLEELAGH</sequence>
<evidence type="ECO:0000313" key="3">
    <source>
        <dbReference type="Proteomes" id="UP001596403"/>
    </source>
</evidence>
<comment type="caution">
    <text evidence="2">The sequence shown here is derived from an EMBL/GenBank/DDBJ whole genome shotgun (WGS) entry which is preliminary data.</text>
</comment>
<gene>
    <name evidence="1" type="ORF">ACFQAU_00305</name>
    <name evidence="2" type="ORF">ACFQAU_17810</name>
</gene>
<organism evidence="2 3">
    <name type="scientific">Sulfitobacter profundi</name>
    <dbReference type="NCBI Taxonomy" id="2679961"/>
    <lineage>
        <taxon>Bacteria</taxon>
        <taxon>Pseudomonadati</taxon>
        <taxon>Pseudomonadota</taxon>
        <taxon>Alphaproteobacteria</taxon>
        <taxon>Rhodobacterales</taxon>
        <taxon>Roseobacteraceae</taxon>
        <taxon>Sulfitobacter</taxon>
    </lineage>
</organism>
<reference evidence="2" key="3">
    <citation type="submission" date="2024-09" db="EMBL/GenBank/DDBJ databases">
        <authorList>
            <person name="Sun Q."/>
            <person name="Mori K."/>
        </authorList>
    </citation>
    <scope>NUCLEOTIDE SEQUENCE</scope>
    <source>
        <strain evidence="2">NBRC 113428</strain>
    </source>
</reference>
<evidence type="ECO:0000313" key="1">
    <source>
        <dbReference type="EMBL" id="MFC6640416.1"/>
    </source>
</evidence>
<protein>
    <submittedName>
        <fullName evidence="2">Uncharacterized protein</fullName>
    </submittedName>
</protein>
<dbReference type="EMBL" id="JBHSWA010000001">
    <property type="protein sequence ID" value="MFC6643269.1"/>
    <property type="molecule type" value="Genomic_DNA"/>
</dbReference>
<name>A0ABW1Z251_9RHOB</name>
<evidence type="ECO:0000313" key="2">
    <source>
        <dbReference type="EMBL" id="MFC6643269.1"/>
    </source>
</evidence>
<reference evidence="3" key="2">
    <citation type="journal article" date="2019" name="Int. J. Syst. Evol. Microbiol.">
        <title>The Global Catalogue of Microorganisms (GCM) 10K type strain sequencing project: providing services to taxonomists for standard genome sequencing and annotation.</title>
        <authorList>
            <consortium name="The Broad Institute Genomics Platform"/>
            <consortium name="The Broad Institute Genome Sequencing Center for Infectious Disease"/>
            <person name="Wu L."/>
            <person name="Ma J."/>
        </authorList>
    </citation>
    <scope>NUCLEOTIDE SEQUENCE [LARGE SCALE GENOMIC DNA]</scope>
    <source>
        <strain evidence="3">NBRC 111368</strain>
    </source>
</reference>
<accession>A0ABW1Z251</accession>
<dbReference type="Proteomes" id="UP001596403">
    <property type="component" value="Unassembled WGS sequence"/>
</dbReference>